<dbReference type="EMBL" id="QXWZ01000012">
    <property type="protein sequence ID" value="NBI78786.1"/>
    <property type="molecule type" value="Genomic_DNA"/>
</dbReference>
<organism evidence="13 15">
    <name type="scientific">Anaerotruncus colihominis</name>
    <dbReference type="NCBI Taxonomy" id="169435"/>
    <lineage>
        <taxon>Bacteria</taxon>
        <taxon>Bacillati</taxon>
        <taxon>Bacillota</taxon>
        <taxon>Clostridia</taxon>
        <taxon>Eubacteriales</taxon>
        <taxon>Oscillospiraceae</taxon>
        <taxon>Anaerotruncus</taxon>
    </lineage>
</organism>
<dbReference type="Gene3D" id="1.20.272.10">
    <property type="match status" value="1"/>
</dbReference>
<keyword evidence="3 13" id="KW-0808">Transferase</keyword>
<dbReference type="CDD" id="cd18137">
    <property type="entry name" value="HLD_clamp_pol_III_gamma_tau"/>
    <property type="match status" value="1"/>
</dbReference>
<evidence type="ECO:0000313" key="13">
    <source>
        <dbReference type="EMBL" id="NBI78786.1"/>
    </source>
</evidence>
<comment type="caution">
    <text evidence="13">The sequence shown here is derived from an EMBL/GenBank/DDBJ whole genome shotgun (WGS) entry which is preliminary data.</text>
</comment>
<dbReference type="PANTHER" id="PTHR11669:SF0">
    <property type="entry name" value="PROTEIN STICHEL-LIKE 2"/>
    <property type="match status" value="1"/>
</dbReference>
<evidence type="ECO:0000313" key="16">
    <source>
        <dbReference type="Proteomes" id="UP000462501"/>
    </source>
</evidence>
<dbReference type="GO" id="GO:0046872">
    <property type="term" value="F:metal ion binding"/>
    <property type="evidence" value="ECO:0007669"/>
    <property type="project" value="UniProtKB-KW"/>
</dbReference>
<dbReference type="InterPro" id="IPR012763">
    <property type="entry name" value="DNA_pol_III_sug/sutau_N"/>
</dbReference>
<evidence type="ECO:0000259" key="12">
    <source>
        <dbReference type="SMART" id="SM00382"/>
    </source>
</evidence>
<dbReference type="SUPFAM" id="SSF52540">
    <property type="entry name" value="P-loop containing nucleoside triphosphate hydrolases"/>
    <property type="match status" value="1"/>
</dbReference>
<dbReference type="InterPro" id="IPR022754">
    <property type="entry name" value="DNA_pol_III_gamma-3"/>
</dbReference>
<evidence type="ECO:0000256" key="4">
    <source>
        <dbReference type="ARBA" id="ARBA00022695"/>
    </source>
</evidence>
<dbReference type="InterPro" id="IPR045085">
    <property type="entry name" value="HLD_clamp_pol_III_gamma_tau"/>
</dbReference>
<dbReference type="CDD" id="cd00009">
    <property type="entry name" value="AAA"/>
    <property type="match status" value="1"/>
</dbReference>
<comment type="similarity">
    <text evidence="1">Belongs to the DnaX/STICHEL family.</text>
</comment>
<name>A0A845RF99_9FIRM</name>
<keyword evidence="7" id="KW-0547">Nucleotide-binding</keyword>
<evidence type="ECO:0000256" key="10">
    <source>
        <dbReference type="ARBA" id="ARBA00022932"/>
    </source>
</evidence>
<evidence type="ECO:0000256" key="9">
    <source>
        <dbReference type="ARBA" id="ARBA00022840"/>
    </source>
</evidence>
<evidence type="ECO:0000313" key="14">
    <source>
        <dbReference type="EMBL" id="NDO39353.1"/>
    </source>
</evidence>
<dbReference type="InterPro" id="IPR027417">
    <property type="entry name" value="P-loop_NTPase"/>
</dbReference>
<dbReference type="AlphaFoldDB" id="A0A845RF99"/>
<evidence type="ECO:0000256" key="6">
    <source>
        <dbReference type="ARBA" id="ARBA00022723"/>
    </source>
</evidence>
<dbReference type="EC" id="2.7.7.7" evidence="2"/>
<proteinExistence type="inferred from homology"/>
<dbReference type="NCBIfam" id="NF004046">
    <property type="entry name" value="PRK05563.1"/>
    <property type="match status" value="1"/>
</dbReference>
<dbReference type="InterPro" id="IPR003593">
    <property type="entry name" value="AAA+_ATPase"/>
</dbReference>
<dbReference type="GO" id="GO:0003887">
    <property type="term" value="F:DNA-directed DNA polymerase activity"/>
    <property type="evidence" value="ECO:0007669"/>
    <property type="project" value="UniProtKB-KW"/>
</dbReference>
<dbReference type="EMBL" id="VIQT01000010">
    <property type="protein sequence ID" value="NDO39353.1"/>
    <property type="molecule type" value="Genomic_DNA"/>
</dbReference>
<keyword evidence="4 13" id="KW-0548">Nucleotidyltransferase</keyword>
<keyword evidence="8" id="KW-0862">Zinc</keyword>
<dbReference type="GO" id="GO:0003677">
    <property type="term" value="F:DNA binding"/>
    <property type="evidence" value="ECO:0007669"/>
    <property type="project" value="InterPro"/>
</dbReference>
<dbReference type="GO" id="GO:0009360">
    <property type="term" value="C:DNA polymerase III complex"/>
    <property type="evidence" value="ECO:0007669"/>
    <property type="project" value="InterPro"/>
</dbReference>
<dbReference type="InterPro" id="IPR008921">
    <property type="entry name" value="DNA_pol3_clamp-load_cplx_C"/>
</dbReference>
<gene>
    <name evidence="13" type="primary">dnaX</name>
    <name evidence="13" type="ORF">D3Z39_07870</name>
    <name evidence="14" type="ORF">FMM72_08795</name>
</gene>
<dbReference type="FunFam" id="3.40.50.300:FF:000014">
    <property type="entry name" value="DNA polymerase III subunit gamma/tau"/>
    <property type="match status" value="1"/>
</dbReference>
<dbReference type="Gene3D" id="1.10.8.60">
    <property type="match status" value="1"/>
</dbReference>
<dbReference type="Proteomes" id="UP000446348">
    <property type="component" value="Unassembled WGS sequence"/>
</dbReference>
<sequence length="538" mass="58118">MYQALYRKWRPKTFDDVVGQAHITATLKNEVAAGKFSHAYLFTGSRGTGKTTCSKIVAKAVNCERPVDGNPCNECAACRGIDDGSVLDVVEIDAASNNGVDNIRQLREEAYFLPSTVKYRVYILDECHMLSQGAVNALLKILEEPPEHVVFILATTEIHKVLPTILSRCQRFDFHRIRSRVIADRLLYIAGQESFSLADDAALLIARLSDGGMRDALSLLDLCASFGTDITVQAVTQAAGLAGQSHLFEIADAAIARDPAAALMVVGRLSEQSCDFSRLCEQMIGHYRNLMIVKTVREADDLVQGTPEDLERLCTQAGRISLGAIMYALGVLQNAATGLTRTAFKRTELEMAIVRLCDERMGDGLEGVLDRLEKLEKAVRLGAAQAPAAPPAPPEASGAADMQPAAPINAKPVSAAVPSKPKSTGGTAQVTPFGDWARVLEELAKINAALRGAMNDSRAFVHGEMMLIDCQNELFRTLLRTSIAAKESLRDAILAVTGHKYNLGPYNPGKYAPAAAPSDPLEGMLKRASELDVPVELK</sequence>
<reference evidence="14 16" key="2">
    <citation type="submission" date="2019-06" db="EMBL/GenBank/DDBJ databases">
        <title>Draft genome sequences of 15 bacterial species constituting the stable defined intestinal microbiota of the GM15 gnotobiotic mouse model.</title>
        <authorList>
            <person name="Elie C."/>
            <person name="Mathieu A."/>
            <person name="Saliou A."/>
            <person name="Darnaud M."/>
            <person name="Leulier F."/>
            <person name="Tamellini A."/>
        </authorList>
    </citation>
    <scope>NUCLEOTIDE SEQUENCE [LARGE SCALE GENOMIC DNA]</scope>
    <source>
        <strain evidence="14 16">JM4-15</strain>
    </source>
</reference>
<evidence type="ECO:0000256" key="5">
    <source>
        <dbReference type="ARBA" id="ARBA00022705"/>
    </source>
</evidence>
<dbReference type="InterPro" id="IPR050238">
    <property type="entry name" value="DNA_Rep/Repair_Clamp_Loader"/>
</dbReference>
<dbReference type="Pfam" id="PF13177">
    <property type="entry name" value="DNA_pol3_delta2"/>
    <property type="match status" value="1"/>
</dbReference>
<dbReference type="Gene3D" id="3.40.50.300">
    <property type="entry name" value="P-loop containing nucleotide triphosphate hydrolases"/>
    <property type="match status" value="1"/>
</dbReference>
<keyword evidence="6" id="KW-0479">Metal-binding</keyword>
<keyword evidence="9" id="KW-0067">ATP-binding</keyword>
<comment type="catalytic activity">
    <reaction evidence="11">
        <text>DNA(n) + a 2'-deoxyribonucleoside 5'-triphosphate = DNA(n+1) + diphosphate</text>
        <dbReference type="Rhea" id="RHEA:22508"/>
        <dbReference type="Rhea" id="RHEA-COMP:17339"/>
        <dbReference type="Rhea" id="RHEA-COMP:17340"/>
        <dbReference type="ChEBI" id="CHEBI:33019"/>
        <dbReference type="ChEBI" id="CHEBI:61560"/>
        <dbReference type="ChEBI" id="CHEBI:173112"/>
        <dbReference type="EC" id="2.7.7.7"/>
    </reaction>
</comment>
<dbReference type="PANTHER" id="PTHR11669">
    <property type="entry name" value="REPLICATION FACTOR C / DNA POLYMERASE III GAMMA-TAU SUBUNIT"/>
    <property type="match status" value="1"/>
</dbReference>
<reference evidence="13 15" key="1">
    <citation type="submission" date="2018-08" db="EMBL/GenBank/DDBJ databases">
        <title>Murine metabolic-syndrome-specific gut microbial biobank.</title>
        <authorList>
            <person name="Liu C."/>
        </authorList>
    </citation>
    <scope>NUCLEOTIDE SEQUENCE [LARGE SCALE GENOMIC DNA]</scope>
    <source>
        <strain evidence="13 15">X69</strain>
    </source>
</reference>
<keyword evidence="10" id="KW-0239">DNA-directed DNA polymerase</keyword>
<dbReference type="RefSeq" id="WP_160209617.1">
    <property type="nucleotide sequence ID" value="NZ_JAETUF010000001.1"/>
</dbReference>
<keyword evidence="5" id="KW-0235">DNA replication</keyword>
<accession>A0A845RF99</accession>
<evidence type="ECO:0000256" key="1">
    <source>
        <dbReference type="ARBA" id="ARBA00006360"/>
    </source>
</evidence>
<dbReference type="SMART" id="SM00382">
    <property type="entry name" value="AAA"/>
    <property type="match status" value="1"/>
</dbReference>
<dbReference type="NCBIfam" id="TIGR02397">
    <property type="entry name" value="dnaX_nterm"/>
    <property type="match status" value="1"/>
</dbReference>
<evidence type="ECO:0000256" key="3">
    <source>
        <dbReference type="ARBA" id="ARBA00022679"/>
    </source>
</evidence>
<dbReference type="Proteomes" id="UP000462501">
    <property type="component" value="Unassembled WGS sequence"/>
</dbReference>
<dbReference type="Pfam" id="PF22608">
    <property type="entry name" value="DNAX_ATPase_lid"/>
    <property type="match status" value="1"/>
</dbReference>
<evidence type="ECO:0000256" key="2">
    <source>
        <dbReference type="ARBA" id="ARBA00012417"/>
    </source>
</evidence>
<dbReference type="GO" id="GO:0005524">
    <property type="term" value="F:ATP binding"/>
    <property type="evidence" value="ECO:0007669"/>
    <property type="project" value="UniProtKB-KW"/>
</dbReference>
<evidence type="ECO:0000256" key="8">
    <source>
        <dbReference type="ARBA" id="ARBA00022833"/>
    </source>
</evidence>
<evidence type="ECO:0000313" key="15">
    <source>
        <dbReference type="Proteomes" id="UP000446348"/>
    </source>
</evidence>
<dbReference type="GO" id="GO:0006261">
    <property type="term" value="P:DNA-templated DNA replication"/>
    <property type="evidence" value="ECO:0007669"/>
    <property type="project" value="TreeGrafter"/>
</dbReference>
<protein>
    <recommendedName>
        <fullName evidence="2">DNA-directed DNA polymerase</fullName>
        <ecNumber evidence="2">2.7.7.7</ecNumber>
    </recommendedName>
</protein>
<feature type="domain" description="AAA+ ATPase" evidence="12">
    <location>
        <begin position="36"/>
        <end position="187"/>
    </location>
</feature>
<dbReference type="SUPFAM" id="SSF48019">
    <property type="entry name" value="post-AAA+ oligomerization domain-like"/>
    <property type="match status" value="1"/>
</dbReference>
<evidence type="ECO:0000256" key="11">
    <source>
        <dbReference type="ARBA" id="ARBA00049244"/>
    </source>
</evidence>
<evidence type="ECO:0000256" key="7">
    <source>
        <dbReference type="ARBA" id="ARBA00022741"/>
    </source>
</evidence>
<dbReference type="Pfam" id="PF12169">
    <property type="entry name" value="DNA_pol3_gamma3"/>
    <property type="match status" value="1"/>
</dbReference>
<dbReference type="OrthoDB" id="9810148at2"/>